<organism evidence="5 6">
    <name type="scientific">Dyadobacter subterraneus</name>
    <dbReference type="NCBI Taxonomy" id="2773304"/>
    <lineage>
        <taxon>Bacteria</taxon>
        <taxon>Pseudomonadati</taxon>
        <taxon>Bacteroidota</taxon>
        <taxon>Cytophagia</taxon>
        <taxon>Cytophagales</taxon>
        <taxon>Spirosomataceae</taxon>
        <taxon>Dyadobacter</taxon>
    </lineage>
</organism>
<dbReference type="PROSITE" id="PS51118">
    <property type="entry name" value="HTH_HXLR"/>
    <property type="match status" value="1"/>
</dbReference>
<dbReference type="PANTHER" id="PTHR33204">
    <property type="entry name" value="TRANSCRIPTIONAL REGULATOR, MARR FAMILY"/>
    <property type="match status" value="1"/>
</dbReference>
<evidence type="ECO:0000256" key="2">
    <source>
        <dbReference type="ARBA" id="ARBA00023125"/>
    </source>
</evidence>
<evidence type="ECO:0000313" key="5">
    <source>
        <dbReference type="EMBL" id="MBE9462209.1"/>
    </source>
</evidence>
<dbReference type="Pfam" id="PF01638">
    <property type="entry name" value="HxlR"/>
    <property type="match status" value="1"/>
</dbReference>
<comment type="caution">
    <text evidence="5">The sequence shown here is derived from an EMBL/GenBank/DDBJ whole genome shotgun (WGS) entry which is preliminary data.</text>
</comment>
<proteinExistence type="predicted"/>
<feature type="domain" description="HTH hxlR-type" evidence="4">
    <location>
        <begin position="20"/>
        <end position="123"/>
    </location>
</feature>
<name>A0ABR9W9P7_9BACT</name>
<protein>
    <submittedName>
        <fullName evidence="5">Helix-turn-helix transcriptional regulator</fullName>
    </submittedName>
</protein>
<evidence type="ECO:0000256" key="1">
    <source>
        <dbReference type="ARBA" id="ARBA00023015"/>
    </source>
</evidence>
<dbReference type="InterPro" id="IPR036390">
    <property type="entry name" value="WH_DNA-bd_sf"/>
</dbReference>
<evidence type="ECO:0000313" key="6">
    <source>
        <dbReference type="Proteomes" id="UP000634134"/>
    </source>
</evidence>
<dbReference type="RefSeq" id="WP_194120428.1">
    <property type="nucleotide sequence ID" value="NZ_JACYGY010000001.1"/>
</dbReference>
<evidence type="ECO:0000259" key="4">
    <source>
        <dbReference type="PROSITE" id="PS51118"/>
    </source>
</evidence>
<dbReference type="Proteomes" id="UP000634134">
    <property type="component" value="Unassembled WGS sequence"/>
</dbReference>
<reference evidence="6" key="1">
    <citation type="submission" date="2023-07" db="EMBL/GenBank/DDBJ databases">
        <title>Dyadobacter sp. nov 'subterranea' isolated from contaminted grondwater.</title>
        <authorList>
            <person name="Szabo I."/>
            <person name="Al-Omari J."/>
            <person name="Szerdahelyi S.G."/>
            <person name="Rado J."/>
        </authorList>
    </citation>
    <scope>NUCLEOTIDE SEQUENCE [LARGE SCALE GENOMIC DNA]</scope>
    <source>
        <strain evidence="6">UP-52</strain>
    </source>
</reference>
<gene>
    <name evidence="5" type="ORF">IEE83_09975</name>
</gene>
<dbReference type="EMBL" id="JACYGY010000001">
    <property type="protein sequence ID" value="MBE9462209.1"/>
    <property type="molecule type" value="Genomic_DNA"/>
</dbReference>
<keyword evidence="6" id="KW-1185">Reference proteome</keyword>
<accession>A0ABR9W9P7</accession>
<dbReference type="PANTHER" id="PTHR33204:SF29">
    <property type="entry name" value="TRANSCRIPTIONAL REGULATOR"/>
    <property type="match status" value="1"/>
</dbReference>
<dbReference type="InterPro" id="IPR002577">
    <property type="entry name" value="HTH_HxlR"/>
</dbReference>
<keyword evidence="2" id="KW-0238">DNA-binding</keyword>
<sequence>MEIAIEDKRKCPAHASTADCSKMLLPIRDALDILSGRWKLQIILSLKFGKKRFKQIQREIPGLTPKMLSKELKELELNELAERHVHDTVPVLIEYDLTPYGRTLSPLIGELHSWGSAHRKRILKGESELS</sequence>
<dbReference type="SUPFAM" id="SSF46785">
    <property type="entry name" value="Winged helix' DNA-binding domain"/>
    <property type="match status" value="1"/>
</dbReference>
<keyword evidence="3" id="KW-0804">Transcription</keyword>
<evidence type="ECO:0000256" key="3">
    <source>
        <dbReference type="ARBA" id="ARBA00023163"/>
    </source>
</evidence>
<dbReference type="InterPro" id="IPR036388">
    <property type="entry name" value="WH-like_DNA-bd_sf"/>
</dbReference>
<dbReference type="Gene3D" id="1.10.10.10">
    <property type="entry name" value="Winged helix-like DNA-binding domain superfamily/Winged helix DNA-binding domain"/>
    <property type="match status" value="1"/>
</dbReference>
<keyword evidence="1" id="KW-0805">Transcription regulation</keyword>